<keyword evidence="2" id="KW-0418">Kinase</keyword>
<dbReference type="InterPro" id="IPR003594">
    <property type="entry name" value="HATPase_dom"/>
</dbReference>
<keyword evidence="3" id="KW-0902">Two-component regulatory system</keyword>
<dbReference type="PANTHER" id="PTHR24421:SF61">
    <property type="entry name" value="OXYGEN SENSOR HISTIDINE KINASE NREB"/>
    <property type="match status" value="1"/>
</dbReference>
<dbReference type="RefSeq" id="WP_123669167.1">
    <property type="nucleotide sequence ID" value="NZ_RJKE01000001.1"/>
</dbReference>
<keyword evidence="1" id="KW-0808">Transferase</keyword>
<dbReference type="OrthoDB" id="3534856at2"/>
<evidence type="ECO:0000313" key="7">
    <source>
        <dbReference type="Proteomes" id="UP000272400"/>
    </source>
</evidence>
<feature type="transmembrane region" description="Helical" evidence="4">
    <location>
        <begin position="73"/>
        <end position="92"/>
    </location>
</feature>
<dbReference type="PROSITE" id="PS50926">
    <property type="entry name" value="TRAM"/>
    <property type="match status" value="1"/>
</dbReference>
<dbReference type="PANTHER" id="PTHR24421">
    <property type="entry name" value="NITRATE/NITRITE SENSOR PROTEIN NARX-RELATED"/>
    <property type="match status" value="1"/>
</dbReference>
<accession>A0A3N1D9M1</accession>
<evidence type="ECO:0000256" key="4">
    <source>
        <dbReference type="SAM" id="Phobius"/>
    </source>
</evidence>
<dbReference type="GO" id="GO:0000160">
    <property type="term" value="P:phosphorelay signal transduction system"/>
    <property type="evidence" value="ECO:0007669"/>
    <property type="project" value="UniProtKB-KW"/>
</dbReference>
<name>A0A3N1D9M1_9ACTN</name>
<gene>
    <name evidence="6" type="ORF">EDD29_7897</name>
</gene>
<evidence type="ECO:0000259" key="5">
    <source>
        <dbReference type="PROSITE" id="PS50926"/>
    </source>
</evidence>
<keyword evidence="4" id="KW-1133">Transmembrane helix</keyword>
<dbReference type="Proteomes" id="UP000272400">
    <property type="component" value="Unassembled WGS sequence"/>
</dbReference>
<keyword evidence="4" id="KW-0812">Transmembrane</keyword>
<evidence type="ECO:0000256" key="3">
    <source>
        <dbReference type="ARBA" id="ARBA00023012"/>
    </source>
</evidence>
<dbReference type="GO" id="GO:0016301">
    <property type="term" value="F:kinase activity"/>
    <property type="evidence" value="ECO:0007669"/>
    <property type="project" value="UniProtKB-KW"/>
</dbReference>
<reference evidence="6 7" key="1">
    <citation type="submission" date="2018-11" db="EMBL/GenBank/DDBJ databases">
        <title>Sequencing the genomes of 1000 actinobacteria strains.</title>
        <authorList>
            <person name="Klenk H.-P."/>
        </authorList>
    </citation>
    <scope>NUCLEOTIDE SEQUENCE [LARGE SCALE GENOMIC DNA]</scope>
    <source>
        <strain evidence="6 7">DSM 44254</strain>
    </source>
</reference>
<feature type="transmembrane region" description="Helical" evidence="4">
    <location>
        <begin position="98"/>
        <end position="114"/>
    </location>
</feature>
<dbReference type="AlphaFoldDB" id="A0A3N1D9M1"/>
<protein>
    <submittedName>
        <fullName evidence="6">Phage shock protein C (PspC) family protein</fullName>
    </submittedName>
</protein>
<evidence type="ECO:0000256" key="1">
    <source>
        <dbReference type="ARBA" id="ARBA00022679"/>
    </source>
</evidence>
<feature type="transmembrane region" description="Helical" evidence="4">
    <location>
        <begin position="38"/>
        <end position="61"/>
    </location>
</feature>
<keyword evidence="4" id="KW-0472">Membrane</keyword>
<comment type="caution">
    <text evidence="6">The sequence shown here is derived from an EMBL/GenBank/DDBJ whole genome shotgun (WGS) entry which is preliminary data.</text>
</comment>
<evidence type="ECO:0000256" key="2">
    <source>
        <dbReference type="ARBA" id="ARBA00022777"/>
    </source>
</evidence>
<dbReference type="InterPro" id="IPR007168">
    <property type="entry name" value="Phageshock_PspC_N"/>
</dbReference>
<proteinExistence type="predicted"/>
<feature type="transmembrane region" description="Helical" evidence="4">
    <location>
        <begin position="164"/>
        <end position="183"/>
    </location>
</feature>
<dbReference type="InterPro" id="IPR036890">
    <property type="entry name" value="HATPase_C_sf"/>
</dbReference>
<organism evidence="6 7">
    <name type="scientific">Actinocorallia herbida</name>
    <dbReference type="NCBI Taxonomy" id="58109"/>
    <lineage>
        <taxon>Bacteria</taxon>
        <taxon>Bacillati</taxon>
        <taxon>Actinomycetota</taxon>
        <taxon>Actinomycetes</taxon>
        <taxon>Streptosporangiales</taxon>
        <taxon>Thermomonosporaceae</taxon>
        <taxon>Actinocorallia</taxon>
    </lineage>
</organism>
<dbReference type="InterPro" id="IPR002792">
    <property type="entry name" value="TRAM_dom"/>
</dbReference>
<feature type="transmembrane region" description="Helical" evidence="4">
    <location>
        <begin position="134"/>
        <end position="152"/>
    </location>
</feature>
<dbReference type="Gene3D" id="3.30.565.10">
    <property type="entry name" value="Histidine kinase-like ATPase, C-terminal domain"/>
    <property type="match status" value="1"/>
</dbReference>
<dbReference type="SUPFAM" id="SSF55874">
    <property type="entry name" value="ATPase domain of HSP90 chaperone/DNA topoisomerase II/histidine kinase"/>
    <property type="match status" value="1"/>
</dbReference>
<dbReference type="InterPro" id="IPR050482">
    <property type="entry name" value="Sensor_HK_TwoCompSys"/>
</dbReference>
<dbReference type="EMBL" id="RJKE01000001">
    <property type="protein sequence ID" value="ROO90179.1"/>
    <property type="molecule type" value="Genomic_DNA"/>
</dbReference>
<dbReference type="Pfam" id="PF04024">
    <property type="entry name" value="PspC"/>
    <property type="match status" value="1"/>
</dbReference>
<dbReference type="Pfam" id="PF02518">
    <property type="entry name" value="HATPase_c"/>
    <property type="match status" value="1"/>
</dbReference>
<feature type="domain" description="TRAM" evidence="5">
    <location>
        <begin position="316"/>
        <end position="379"/>
    </location>
</feature>
<sequence length="379" mass="41158">MGSEGIVRLERRRDGRLLAGVCAGLAGQFGLEPVVVRLAFVVLGAAGVYGIAAYAAFWILTPARDEERRRRDPAQLLAYALLGGGLSLLTGVSGLAQIALWPVLVVGIGAVILWQQAGRDQRERFVSLPQGMWWRSLLGALLVTAGIGGFFAQRVSPQDIPQVLLATAIILTGVTVVITPWLVKLWQELDAERAERVRSQERAEVAAHIHDSVLHTLTLIQRNAHDPKEVARLARSQERDLRAWLYQPKSDSSRMFAAAVQETTAEVEDLHGVPIEVVCVGDCPLDDRIGAMIQAAREAMVNAAKYSGAPNVSVYAEVSGDDLEIFVRDRGKGFDLEGVPADRMGVRGSIIGRMERHGGTARVRSAPGDGTEIRLELKK</sequence>
<keyword evidence="7" id="KW-1185">Reference proteome</keyword>
<evidence type="ECO:0000313" key="6">
    <source>
        <dbReference type="EMBL" id="ROO90179.1"/>
    </source>
</evidence>